<accession>A0ACC3YY52</accession>
<proteinExistence type="predicted"/>
<reference evidence="1 2" key="1">
    <citation type="journal article" date="2020" name="Phytopathology">
        <title>Genome Sequence Resources of Colletotrichum truncatum, C. plurivorum, C. musicola, and C. sojae: Four Species Pathogenic to Soybean (Glycine max).</title>
        <authorList>
            <person name="Rogerio F."/>
            <person name="Boufleur T.R."/>
            <person name="Ciampi-Guillardi M."/>
            <person name="Sukno S.A."/>
            <person name="Thon M.R."/>
            <person name="Massola Junior N.S."/>
            <person name="Baroncelli R."/>
        </authorList>
    </citation>
    <scope>NUCLEOTIDE SEQUENCE [LARGE SCALE GENOMIC DNA]</scope>
    <source>
        <strain evidence="1 2">CMES1059</strain>
    </source>
</reference>
<evidence type="ECO:0000313" key="2">
    <source>
        <dbReference type="Proteomes" id="UP000805649"/>
    </source>
</evidence>
<name>A0ACC3YY52_COLTU</name>
<dbReference type="EMBL" id="VUJX02000005">
    <property type="protein sequence ID" value="KAL0936869.1"/>
    <property type="molecule type" value="Genomic_DNA"/>
</dbReference>
<keyword evidence="2" id="KW-1185">Reference proteome</keyword>
<sequence>MRYLTITIVSALLFQPLTGATRFKGCFTDPPESWVSNCNQADKNECRSNCDSWCGTGSWKAMANKPQGGCDCYCW</sequence>
<protein>
    <submittedName>
        <fullName evidence="1">Uncharacterized protein</fullName>
    </submittedName>
</protein>
<gene>
    <name evidence="1" type="ORF">CTRU02_209085</name>
</gene>
<organism evidence="1 2">
    <name type="scientific">Colletotrichum truncatum</name>
    <name type="common">Anthracnose fungus</name>
    <name type="synonym">Colletotrichum capsici</name>
    <dbReference type="NCBI Taxonomy" id="5467"/>
    <lineage>
        <taxon>Eukaryota</taxon>
        <taxon>Fungi</taxon>
        <taxon>Dikarya</taxon>
        <taxon>Ascomycota</taxon>
        <taxon>Pezizomycotina</taxon>
        <taxon>Sordariomycetes</taxon>
        <taxon>Hypocreomycetidae</taxon>
        <taxon>Glomerellales</taxon>
        <taxon>Glomerellaceae</taxon>
        <taxon>Colletotrichum</taxon>
        <taxon>Colletotrichum truncatum species complex</taxon>
    </lineage>
</organism>
<comment type="caution">
    <text evidence="1">The sequence shown here is derived from an EMBL/GenBank/DDBJ whole genome shotgun (WGS) entry which is preliminary data.</text>
</comment>
<dbReference type="Proteomes" id="UP000805649">
    <property type="component" value="Unassembled WGS sequence"/>
</dbReference>
<evidence type="ECO:0000313" key="1">
    <source>
        <dbReference type="EMBL" id="KAL0936869.1"/>
    </source>
</evidence>